<evidence type="ECO:0000313" key="1">
    <source>
        <dbReference type="EMBL" id="KAK4709809.1"/>
    </source>
</evidence>
<protein>
    <submittedName>
        <fullName evidence="1">Uncharacterized protein</fullName>
    </submittedName>
</protein>
<reference evidence="1 2" key="1">
    <citation type="submission" date="2023-10" db="EMBL/GenBank/DDBJ databases">
        <title>Genome-Wide Identification Analysis in wild type Solanum Pinnatisectum Reveals Some Genes Defensing Phytophthora Infestans.</title>
        <authorList>
            <person name="Sun C."/>
        </authorList>
    </citation>
    <scope>NUCLEOTIDE SEQUENCE [LARGE SCALE GENOMIC DNA]</scope>
    <source>
        <strain evidence="1">LQN</strain>
        <tissue evidence="1">Leaf</tissue>
    </source>
</reference>
<proteinExistence type="predicted"/>
<organism evidence="1 2">
    <name type="scientific">Solanum pinnatisectum</name>
    <name type="common">tansyleaf nightshade</name>
    <dbReference type="NCBI Taxonomy" id="50273"/>
    <lineage>
        <taxon>Eukaryota</taxon>
        <taxon>Viridiplantae</taxon>
        <taxon>Streptophyta</taxon>
        <taxon>Embryophyta</taxon>
        <taxon>Tracheophyta</taxon>
        <taxon>Spermatophyta</taxon>
        <taxon>Magnoliopsida</taxon>
        <taxon>eudicotyledons</taxon>
        <taxon>Gunneridae</taxon>
        <taxon>Pentapetalae</taxon>
        <taxon>asterids</taxon>
        <taxon>lamiids</taxon>
        <taxon>Solanales</taxon>
        <taxon>Solanaceae</taxon>
        <taxon>Solanoideae</taxon>
        <taxon>Solaneae</taxon>
        <taxon>Solanum</taxon>
    </lineage>
</organism>
<dbReference type="EMBL" id="JAWPEI010000011">
    <property type="protein sequence ID" value="KAK4709809.1"/>
    <property type="molecule type" value="Genomic_DNA"/>
</dbReference>
<gene>
    <name evidence="1" type="ORF">R3W88_004322</name>
</gene>
<dbReference type="Proteomes" id="UP001311915">
    <property type="component" value="Unassembled WGS sequence"/>
</dbReference>
<keyword evidence="2" id="KW-1185">Reference proteome</keyword>
<comment type="caution">
    <text evidence="1">The sequence shown here is derived from an EMBL/GenBank/DDBJ whole genome shotgun (WGS) entry which is preliminary data.</text>
</comment>
<accession>A0AAV9K957</accession>
<dbReference type="AlphaFoldDB" id="A0AAV9K957"/>
<name>A0AAV9K957_9SOLN</name>
<evidence type="ECO:0000313" key="2">
    <source>
        <dbReference type="Proteomes" id="UP001311915"/>
    </source>
</evidence>
<sequence>MIHIVVIEHSTMQSKELKYSLPQAPFQTHLNYTMRVEFIIAVRGQQQWMRHDQVGERLSEHLQGGISSLIYFRDFKSQSKKDCLLKIPLSRLIFEKKSSRSCF</sequence>